<reference evidence="1" key="2">
    <citation type="journal article" date="2023" name="IMA Fungus">
        <title>Comparative genomic study of the Penicillium genus elucidates a diverse pangenome and 15 lateral gene transfer events.</title>
        <authorList>
            <person name="Petersen C."/>
            <person name="Sorensen T."/>
            <person name="Nielsen M.R."/>
            <person name="Sondergaard T.E."/>
            <person name="Sorensen J.L."/>
            <person name="Fitzpatrick D.A."/>
            <person name="Frisvad J.C."/>
            <person name="Nielsen K.L."/>
        </authorList>
    </citation>
    <scope>NUCLEOTIDE SEQUENCE</scope>
    <source>
        <strain evidence="1">IBT 16849</strain>
    </source>
</reference>
<dbReference type="OrthoDB" id="4351630at2759"/>
<reference evidence="1" key="1">
    <citation type="submission" date="2022-11" db="EMBL/GenBank/DDBJ databases">
        <authorList>
            <person name="Petersen C."/>
        </authorList>
    </citation>
    <scope>NUCLEOTIDE SEQUENCE</scope>
    <source>
        <strain evidence="1">IBT 16849</strain>
    </source>
</reference>
<accession>A0A9W9M0Z8</accession>
<evidence type="ECO:0000313" key="1">
    <source>
        <dbReference type="EMBL" id="KAJ5185561.1"/>
    </source>
</evidence>
<feature type="non-terminal residue" evidence="1">
    <location>
        <position position="133"/>
    </location>
</feature>
<proteinExistence type="predicted"/>
<comment type="caution">
    <text evidence="1">The sequence shown here is derived from an EMBL/GenBank/DDBJ whole genome shotgun (WGS) entry which is preliminary data.</text>
</comment>
<protein>
    <submittedName>
        <fullName evidence="1">Uncharacterized protein</fullName>
    </submittedName>
</protein>
<dbReference type="AlphaFoldDB" id="A0A9W9M0Z8"/>
<keyword evidence="2" id="KW-1185">Reference proteome</keyword>
<dbReference type="EMBL" id="JAPQKP010000006">
    <property type="protein sequence ID" value="KAJ5185561.1"/>
    <property type="molecule type" value="Genomic_DNA"/>
</dbReference>
<organism evidence="1 2">
    <name type="scientific">Penicillium cf. griseofulvum</name>
    <dbReference type="NCBI Taxonomy" id="2972120"/>
    <lineage>
        <taxon>Eukaryota</taxon>
        <taxon>Fungi</taxon>
        <taxon>Dikarya</taxon>
        <taxon>Ascomycota</taxon>
        <taxon>Pezizomycotina</taxon>
        <taxon>Eurotiomycetes</taxon>
        <taxon>Eurotiomycetidae</taxon>
        <taxon>Eurotiales</taxon>
        <taxon>Aspergillaceae</taxon>
        <taxon>Penicillium</taxon>
    </lineage>
</organism>
<gene>
    <name evidence="1" type="ORF">N7472_010401</name>
</gene>
<name>A0A9W9M0Z8_9EURO</name>
<evidence type="ECO:0000313" key="2">
    <source>
        <dbReference type="Proteomes" id="UP001150879"/>
    </source>
</evidence>
<sequence length="133" mass="14766">ILFEDRDSAINPIPLSIDRLRIPPLSLLPPSANPCVPANDIPTTCDKTKSWIDNRILSGDNEEPHLYLNWIGIIRYLLPDTNGLSGDLGRYVTTTETVNNSNHTALNILQSCSVSLGNDRIQRILEAEAYLLV</sequence>
<dbReference type="Proteomes" id="UP001150879">
    <property type="component" value="Unassembled WGS sequence"/>
</dbReference>